<evidence type="ECO:0000256" key="9">
    <source>
        <dbReference type="ARBA" id="ARBA00022741"/>
    </source>
</evidence>
<proteinExistence type="predicted"/>
<organism evidence="14 15">
    <name type="scientific">Methylobacterium variabile</name>
    <dbReference type="NCBI Taxonomy" id="298794"/>
    <lineage>
        <taxon>Bacteria</taxon>
        <taxon>Pseudomonadati</taxon>
        <taxon>Pseudomonadota</taxon>
        <taxon>Alphaproteobacteria</taxon>
        <taxon>Hyphomicrobiales</taxon>
        <taxon>Methylobacteriaceae</taxon>
        <taxon>Methylobacterium</taxon>
    </lineage>
</organism>
<evidence type="ECO:0000313" key="15">
    <source>
        <dbReference type="Proteomes" id="UP000035955"/>
    </source>
</evidence>
<evidence type="ECO:0000256" key="2">
    <source>
        <dbReference type="ARBA" id="ARBA00012438"/>
    </source>
</evidence>
<dbReference type="InterPro" id="IPR000014">
    <property type="entry name" value="PAS"/>
</dbReference>
<dbReference type="PATRIC" id="fig|298794.3.peg.728"/>
<dbReference type="Pfam" id="PF07536">
    <property type="entry name" value="HWE_HK"/>
    <property type="match status" value="1"/>
</dbReference>
<dbReference type="AlphaFoldDB" id="A0A0J6SNY4"/>
<dbReference type="InterPro" id="IPR013656">
    <property type="entry name" value="PAS_4"/>
</dbReference>
<evidence type="ECO:0000256" key="12">
    <source>
        <dbReference type="ARBA" id="ARBA00023026"/>
    </source>
</evidence>
<sequence length="322" mass="35567">MQLRESEVFARSVVESSPDCIKVLDLEGRLQFLNGPGRCAMEVDDFTCIQYGVWAELWPEETRPEVVRAIQAAAQGRAGRFTAFCPTMKGTPKWWDVSVTPVLGPNGKPARLLSISREITSMKQAEERLRLMMGELNHRVKNTLATVQAVVTLSARSADSVVDYKTRVLNRLTGLAKTNDLLTQSSWAGADLRALLCSELDIYDDERGERVKLDGPEVALSARLAVSVSMVVHELTTNAAKYGALSLPQGRVAVSWRLRGENGHKRLSLTWVEQGGPPVTPPTRRGFGSKMIQEALARELNADIRVDYLSEGLRFSISTLIS</sequence>
<dbReference type="InterPro" id="IPR036890">
    <property type="entry name" value="HATPase_C_sf"/>
</dbReference>
<evidence type="ECO:0000256" key="3">
    <source>
        <dbReference type="ARBA" id="ARBA00021740"/>
    </source>
</evidence>
<dbReference type="GO" id="GO:0005524">
    <property type="term" value="F:ATP binding"/>
    <property type="evidence" value="ECO:0007669"/>
    <property type="project" value="UniProtKB-KW"/>
</dbReference>
<dbReference type="NCBIfam" id="TIGR00229">
    <property type="entry name" value="sensory_box"/>
    <property type="match status" value="1"/>
</dbReference>
<dbReference type="PANTHER" id="PTHR41523:SF7">
    <property type="entry name" value="HISTIDINE KINASE"/>
    <property type="match status" value="1"/>
</dbReference>
<protein>
    <recommendedName>
        <fullName evidence="3">Blue-light-activated histidine kinase</fullName>
        <ecNumber evidence="2">2.7.13.3</ecNumber>
    </recommendedName>
</protein>
<dbReference type="SUPFAM" id="SSF55785">
    <property type="entry name" value="PYP-like sensor domain (PAS domain)"/>
    <property type="match status" value="1"/>
</dbReference>
<keyword evidence="4" id="KW-0597">Phosphoprotein</keyword>
<evidence type="ECO:0000256" key="5">
    <source>
        <dbReference type="ARBA" id="ARBA00022630"/>
    </source>
</evidence>
<evidence type="ECO:0000256" key="10">
    <source>
        <dbReference type="ARBA" id="ARBA00022777"/>
    </source>
</evidence>
<dbReference type="InterPro" id="IPR000700">
    <property type="entry name" value="PAS-assoc_C"/>
</dbReference>
<keyword evidence="12" id="KW-0843">Virulence</keyword>
<dbReference type="Gene3D" id="3.30.565.10">
    <property type="entry name" value="Histidine kinase-like ATPase, C-terminal domain"/>
    <property type="match status" value="1"/>
</dbReference>
<dbReference type="EMBL" id="LABY01000123">
    <property type="protein sequence ID" value="KMO35088.1"/>
    <property type="molecule type" value="Genomic_DNA"/>
</dbReference>
<keyword evidence="9" id="KW-0547">Nucleotide-binding</keyword>
<keyword evidence="6" id="KW-0288">FMN</keyword>
<comment type="caution">
    <text evidence="14">The sequence shown here is derived from an EMBL/GenBank/DDBJ whole genome shotgun (WGS) entry which is preliminary data.</text>
</comment>
<dbReference type="EC" id="2.7.13.3" evidence="2"/>
<feature type="domain" description="PAC" evidence="13">
    <location>
        <begin position="77"/>
        <end position="131"/>
    </location>
</feature>
<evidence type="ECO:0000256" key="1">
    <source>
        <dbReference type="ARBA" id="ARBA00000085"/>
    </source>
</evidence>
<dbReference type="PANTHER" id="PTHR41523">
    <property type="entry name" value="TWO-COMPONENT SYSTEM SENSOR PROTEIN"/>
    <property type="match status" value="1"/>
</dbReference>
<evidence type="ECO:0000256" key="8">
    <source>
        <dbReference type="ARBA" id="ARBA00022737"/>
    </source>
</evidence>
<dbReference type="InterPro" id="IPR035965">
    <property type="entry name" value="PAS-like_dom_sf"/>
</dbReference>
<keyword evidence="5" id="KW-0285">Flavoprotein</keyword>
<dbReference type="Proteomes" id="UP000035955">
    <property type="component" value="Unassembled WGS sequence"/>
</dbReference>
<dbReference type="SMART" id="SM00911">
    <property type="entry name" value="HWE_HK"/>
    <property type="match status" value="1"/>
</dbReference>
<dbReference type="InterPro" id="IPR011102">
    <property type="entry name" value="Sig_transdc_His_kinase_HWE"/>
</dbReference>
<reference evidence="14 15" key="1">
    <citation type="submission" date="2015-03" db="EMBL/GenBank/DDBJ databases">
        <title>Genome sequencing of Methylobacterium variabile DSM 16961.</title>
        <authorList>
            <person name="Chaudhry V."/>
            <person name="Patil P.B."/>
        </authorList>
    </citation>
    <scope>NUCLEOTIDE SEQUENCE [LARGE SCALE GENOMIC DNA]</scope>
    <source>
        <strain evidence="14 15">DSM 16961</strain>
    </source>
</reference>
<dbReference type="GO" id="GO:0004673">
    <property type="term" value="F:protein histidine kinase activity"/>
    <property type="evidence" value="ECO:0007669"/>
    <property type="project" value="UniProtKB-EC"/>
</dbReference>
<evidence type="ECO:0000259" key="13">
    <source>
        <dbReference type="PROSITE" id="PS50113"/>
    </source>
</evidence>
<dbReference type="Gene3D" id="3.30.450.20">
    <property type="entry name" value="PAS domain"/>
    <property type="match status" value="1"/>
</dbReference>
<evidence type="ECO:0000256" key="4">
    <source>
        <dbReference type="ARBA" id="ARBA00022553"/>
    </source>
</evidence>
<dbReference type="PROSITE" id="PS50113">
    <property type="entry name" value="PAC"/>
    <property type="match status" value="1"/>
</dbReference>
<evidence type="ECO:0000256" key="7">
    <source>
        <dbReference type="ARBA" id="ARBA00022679"/>
    </source>
</evidence>
<keyword evidence="11" id="KW-0067">ATP-binding</keyword>
<keyword evidence="7" id="KW-0808">Transferase</keyword>
<evidence type="ECO:0000313" key="14">
    <source>
        <dbReference type="EMBL" id="KMO35088.1"/>
    </source>
</evidence>
<accession>A0A0J6SNY4</accession>
<comment type="catalytic activity">
    <reaction evidence="1">
        <text>ATP + protein L-histidine = ADP + protein N-phospho-L-histidine.</text>
        <dbReference type="EC" id="2.7.13.3"/>
    </reaction>
</comment>
<dbReference type="Pfam" id="PF08448">
    <property type="entry name" value="PAS_4"/>
    <property type="match status" value="1"/>
</dbReference>
<gene>
    <name evidence="14" type="ORF">VQ02_17840</name>
</gene>
<keyword evidence="10" id="KW-0418">Kinase</keyword>
<evidence type="ECO:0000256" key="11">
    <source>
        <dbReference type="ARBA" id="ARBA00022840"/>
    </source>
</evidence>
<keyword evidence="8" id="KW-0677">Repeat</keyword>
<keyword evidence="15" id="KW-1185">Reference proteome</keyword>
<evidence type="ECO:0000256" key="6">
    <source>
        <dbReference type="ARBA" id="ARBA00022643"/>
    </source>
</evidence>
<name>A0A0J6SNY4_9HYPH</name>